<comment type="caution">
    <text evidence="9">The sequence shown here is derived from an EMBL/GenBank/DDBJ whole genome shotgun (WGS) entry which is preliminary data.</text>
</comment>
<dbReference type="PANTHER" id="PTHR30349">
    <property type="entry name" value="PHAGE INTEGRASE-RELATED"/>
    <property type="match status" value="1"/>
</dbReference>
<dbReference type="InterPro" id="IPR004107">
    <property type="entry name" value="Integrase_SAM-like_N"/>
</dbReference>
<name>A0A6V8LHX7_9BACT</name>
<feature type="domain" description="Tyr recombinase" evidence="7">
    <location>
        <begin position="209"/>
        <end position="388"/>
    </location>
</feature>
<evidence type="ECO:0000256" key="1">
    <source>
        <dbReference type="ARBA" id="ARBA00008857"/>
    </source>
</evidence>
<dbReference type="Proteomes" id="UP000494245">
    <property type="component" value="Unassembled WGS sequence"/>
</dbReference>
<dbReference type="AlphaFoldDB" id="A0A6V8LHX7"/>
<evidence type="ECO:0000256" key="5">
    <source>
        <dbReference type="PROSITE-ProRule" id="PRU01248"/>
    </source>
</evidence>
<gene>
    <name evidence="9" type="primary">xerD_1</name>
    <name evidence="9" type="ORF">NNJEOMEG_00156</name>
</gene>
<dbReference type="Gene3D" id="1.10.443.10">
    <property type="entry name" value="Intergrase catalytic core"/>
    <property type="match status" value="1"/>
</dbReference>
<feature type="domain" description="Core-binding (CB)" evidence="8">
    <location>
        <begin position="105"/>
        <end position="187"/>
    </location>
</feature>
<dbReference type="PROSITE" id="PS51900">
    <property type="entry name" value="CB"/>
    <property type="match status" value="1"/>
</dbReference>
<dbReference type="SUPFAM" id="SSF56349">
    <property type="entry name" value="DNA breaking-rejoining enzymes"/>
    <property type="match status" value="1"/>
</dbReference>
<evidence type="ECO:0000256" key="3">
    <source>
        <dbReference type="ARBA" id="ARBA00023125"/>
    </source>
</evidence>
<dbReference type="PANTHER" id="PTHR30349:SF41">
    <property type="entry name" value="INTEGRASE_RECOMBINASE PROTEIN MJ0367-RELATED"/>
    <property type="match status" value="1"/>
</dbReference>
<evidence type="ECO:0000313" key="10">
    <source>
        <dbReference type="Proteomes" id="UP000494245"/>
    </source>
</evidence>
<evidence type="ECO:0000259" key="7">
    <source>
        <dbReference type="PROSITE" id="PS51898"/>
    </source>
</evidence>
<dbReference type="Pfam" id="PF00589">
    <property type="entry name" value="Phage_integrase"/>
    <property type="match status" value="1"/>
</dbReference>
<keyword evidence="10" id="KW-1185">Reference proteome</keyword>
<keyword evidence="3 5" id="KW-0238">DNA-binding</keyword>
<dbReference type="GO" id="GO:0015074">
    <property type="term" value="P:DNA integration"/>
    <property type="evidence" value="ECO:0007669"/>
    <property type="project" value="UniProtKB-KW"/>
</dbReference>
<dbReference type="Gene3D" id="1.10.150.130">
    <property type="match status" value="1"/>
</dbReference>
<evidence type="ECO:0000313" key="9">
    <source>
        <dbReference type="EMBL" id="GFK92332.1"/>
    </source>
</evidence>
<dbReference type="RefSeq" id="WP_173080357.1">
    <property type="nucleotide sequence ID" value="NZ_BLTE01000001.1"/>
</dbReference>
<dbReference type="GO" id="GO:0003677">
    <property type="term" value="F:DNA binding"/>
    <property type="evidence" value="ECO:0007669"/>
    <property type="project" value="UniProtKB-UniRule"/>
</dbReference>
<proteinExistence type="inferred from homology"/>
<dbReference type="GO" id="GO:0006310">
    <property type="term" value="P:DNA recombination"/>
    <property type="evidence" value="ECO:0007669"/>
    <property type="project" value="UniProtKB-KW"/>
</dbReference>
<protein>
    <submittedName>
        <fullName evidence="9">Tyrosine recombinase XerD</fullName>
    </submittedName>
</protein>
<comment type="similarity">
    <text evidence="1">Belongs to the 'phage' integrase family.</text>
</comment>
<dbReference type="CDD" id="cd00796">
    <property type="entry name" value="INT_Rci_Hp1_C"/>
    <property type="match status" value="1"/>
</dbReference>
<dbReference type="EMBL" id="BLTE01000001">
    <property type="protein sequence ID" value="GFK92332.1"/>
    <property type="molecule type" value="Genomic_DNA"/>
</dbReference>
<evidence type="ECO:0000259" key="8">
    <source>
        <dbReference type="PROSITE" id="PS51900"/>
    </source>
</evidence>
<keyword evidence="4" id="KW-0233">DNA recombination</keyword>
<evidence type="ECO:0000256" key="4">
    <source>
        <dbReference type="ARBA" id="ARBA00023172"/>
    </source>
</evidence>
<reference evidence="9 10" key="2">
    <citation type="submission" date="2020-05" db="EMBL/GenBank/DDBJ databases">
        <title>Draft genome sequence of Desulfovibrio sp. strainFSS-1.</title>
        <authorList>
            <person name="Shimoshige H."/>
            <person name="Kobayashi H."/>
            <person name="Maekawa T."/>
        </authorList>
    </citation>
    <scope>NUCLEOTIDE SEQUENCE [LARGE SCALE GENOMIC DNA]</scope>
    <source>
        <strain evidence="9 10">SIID29052-01</strain>
    </source>
</reference>
<dbReference type="Pfam" id="PF14659">
    <property type="entry name" value="Phage_int_SAM_3"/>
    <property type="match status" value="1"/>
</dbReference>
<dbReference type="PROSITE" id="PS51898">
    <property type="entry name" value="TYR_RECOMBINASE"/>
    <property type="match status" value="1"/>
</dbReference>
<evidence type="ECO:0000256" key="2">
    <source>
        <dbReference type="ARBA" id="ARBA00022908"/>
    </source>
</evidence>
<sequence length="409" mass="45773">MGHQWGQTKHEGVRYREHPTRKHGVRPDQYFAIRYRVNGKRREEGLGWASQGWTAQKAALELAKLKEAHRTGQGAFTLSERREQALEQRQAEEEAKAQQEREGVTFGAVFLGTYLEHAQGNKKPNSIRTEKTLFETWIKPTIGSAPLKDVAPFHLEKIKKTMRTAGRSARSQEYALALVRQVFNFAKAHDIYSGPSPVQKVKAPKADNRRVRFLTHEEADALLDALKARSLDVWGTALLSLNTGLRAGEALALTWADVDFEHGVLTIKDTKSGRNRQVPMTSEVRSMLEERRGEAKPAELVFPAERGEQAAAISKTYVRTVADLGLNAGIEDARQKVVFHTLRHTCASWLVQNGVPLITVGRLLGHSTMAMTERYSHLAPDHFRQAVDTLEAVRRKKPGKVVSINGGPE</sequence>
<dbReference type="InterPro" id="IPR050090">
    <property type="entry name" value="Tyrosine_recombinase_XerCD"/>
</dbReference>
<evidence type="ECO:0000256" key="6">
    <source>
        <dbReference type="SAM" id="MobiDB-lite"/>
    </source>
</evidence>
<dbReference type="InterPro" id="IPR002104">
    <property type="entry name" value="Integrase_catalytic"/>
</dbReference>
<dbReference type="InterPro" id="IPR010998">
    <property type="entry name" value="Integrase_recombinase_N"/>
</dbReference>
<keyword evidence="2" id="KW-0229">DNA integration</keyword>
<accession>A0A6V8LHX7</accession>
<dbReference type="InterPro" id="IPR011010">
    <property type="entry name" value="DNA_brk_join_enz"/>
</dbReference>
<feature type="region of interest" description="Disordered" evidence="6">
    <location>
        <begin position="1"/>
        <end position="23"/>
    </location>
</feature>
<dbReference type="InterPro" id="IPR013762">
    <property type="entry name" value="Integrase-like_cat_sf"/>
</dbReference>
<organism evidence="9 10">
    <name type="scientific">Fundidesulfovibrio magnetotacticus</name>
    <dbReference type="NCBI Taxonomy" id="2730080"/>
    <lineage>
        <taxon>Bacteria</taxon>
        <taxon>Pseudomonadati</taxon>
        <taxon>Thermodesulfobacteriota</taxon>
        <taxon>Desulfovibrionia</taxon>
        <taxon>Desulfovibrionales</taxon>
        <taxon>Desulfovibrionaceae</taxon>
        <taxon>Fundidesulfovibrio</taxon>
    </lineage>
</organism>
<dbReference type="InterPro" id="IPR044068">
    <property type="entry name" value="CB"/>
</dbReference>
<reference evidence="9 10" key="1">
    <citation type="submission" date="2020-04" db="EMBL/GenBank/DDBJ databases">
        <authorList>
            <consortium name="Desulfovibrio sp. FSS-1 genome sequencing consortium"/>
            <person name="Shimoshige H."/>
            <person name="Kobayashi H."/>
            <person name="Maekawa T."/>
        </authorList>
    </citation>
    <scope>NUCLEOTIDE SEQUENCE [LARGE SCALE GENOMIC DNA]</scope>
    <source>
        <strain evidence="9 10">SIID29052-01</strain>
    </source>
</reference>
<feature type="compositionally biased region" description="Basic and acidic residues" evidence="6">
    <location>
        <begin position="8"/>
        <end position="18"/>
    </location>
</feature>